<accession>A0A8D9BUX1</accession>
<dbReference type="EMBL" id="HBUF01665268">
    <property type="protein sequence ID" value="CAG6789497.1"/>
    <property type="molecule type" value="Transcribed_RNA"/>
</dbReference>
<dbReference type="AlphaFoldDB" id="A0A8D9BUX1"/>
<name>A0A8D9BUX1_9HEMI</name>
<reference evidence="1" key="1">
    <citation type="submission" date="2021-05" db="EMBL/GenBank/DDBJ databases">
        <authorList>
            <person name="Alioto T."/>
            <person name="Alioto T."/>
            <person name="Gomez Garrido J."/>
        </authorList>
    </citation>
    <scope>NUCLEOTIDE SEQUENCE</scope>
</reference>
<organism evidence="1">
    <name type="scientific">Cacopsylla melanoneura</name>
    <dbReference type="NCBI Taxonomy" id="428564"/>
    <lineage>
        <taxon>Eukaryota</taxon>
        <taxon>Metazoa</taxon>
        <taxon>Ecdysozoa</taxon>
        <taxon>Arthropoda</taxon>
        <taxon>Hexapoda</taxon>
        <taxon>Insecta</taxon>
        <taxon>Pterygota</taxon>
        <taxon>Neoptera</taxon>
        <taxon>Paraneoptera</taxon>
        <taxon>Hemiptera</taxon>
        <taxon>Sternorrhyncha</taxon>
        <taxon>Psylloidea</taxon>
        <taxon>Psyllidae</taxon>
        <taxon>Psyllinae</taxon>
        <taxon>Cacopsylla</taxon>
    </lineage>
</organism>
<protein>
    <submittedName>
        <fullName evidence="1">Uncharacterized protein</fullName>
    </submittedName>
</protein>
<sequence>MRLNLVISSWVTKFTPDPEVAGSIHYQGRRGKLSRNEKFMPEPKVVPKLSLIYWLSYLRRDDISSSVLTGHCLLIFLKGRYFLLCSNRALFTDNSLFTYNRALFTANSEGTLLPPPF</sequence>
<evidence type="ECO:0000313" key="1">
    <source>
        <dbReference type="EMBL" id="CAG6789497.1"/>
    </source>
</evidence>
<proteinExistence type="predicted"/>